<sequence length="73" mass="8109">MDVRTTIIKHEPGGVSSLRVMIRALQFGLHDSIASKRMTFLVLHYKEEDKEASNLGLHSSTKNETGVSLADKL</sequence>
<reference evidence="4" key="4">
    <citation type="journal article" date="2008" name="Nucleic Acids Res.">
        <title>The rice annotation project database (RAP-DB): 2008 update.</title>
        <authorList>
            <consortium name="The rice annotation project (RAP)"/>
        </authorList>
    </citation>
    <scope>GENOME REANNOTATION</scope>
    <source>
        <strain evidence="4">cv. Nipponbare</strain>
    </source>
</reference>
<proteinExistence type="predicted"/>
<dbReference type="AlphaFoldDB" id="Q6EN49"/>
<evidence type="ECO:0000313" key="4">
    <source>
        <dbReference type="Proteomes" id="UP000000763"/>
    </source>
</evidence>
<accession>Q6EN49</accession>
<dbReference type="Proteomes" id="UP000000763">
    <property type="component" value="Chromosome 2"/>
</dbReference>
<evidence type="ECO:0000313" key="2">
    <source>
        <dbReference type="EMBL" id="BAD28218.1"/>
    </source>
</evidence>
<evidence type="ECO:0000256" key="1">
    <source>
        <dbReference type="SAM" id="MobiDB-lite"/>
    </source>
</evidence>
<organism evidence="3 4">
    <name type="scientific">Oryza sativa subsp. japonica</name>
    <name type="common">Rice</name>
    <dbReference type="NCBI Taxonomy" id="39947"/>
    <lineage>
        <taxon>Eukaryota</taxon>
        <taxon>Viridiplantae</taxon>
        <taxon>Streptophyta</taxon>
        <taxon>Embryophyta</taxon>
        <taxon>Tracheophyta</taxon>
        <taxon>Spermatophyta</taxon>
        <taxon>Magnoliopsida</taxon>
        <taxon>Liliopsida</taxon>
        <taxon>Poales</taxon>
        <taxon>Poaceae</taxon>
        <taxon>BOP clade</taxon>
        <taxon>Oryzoideae</taxon>
        <taxon>Oryzeae</taxon>
        <taxon>Oryzinae</taxon>
        <taxon>Oryza</taxon>
        <taxon>Oryza sativa</taxon>
    </lineage>
</organism>
<protein>
    <submittedName>
        <fullName evidence="3">Uncharacterized protein</fullName>
    </submittedName>
</protein>
<reference evidence="3" key="2">
    <citation type="submission" date="2004-04" db="EMBL/GenBank/DDBJ databases">
        <title>Oryza sativa nipponbare(GA3) genomic DNA, chromosome 2, BAC clone:OSJNBa0052K15.</title>
        <authorList>
            <person name="Sasaki T."/>
            <person name="Matsumoto T."/>
            <person name="Fujisawa M."/>
        </authorList>
    </citation>
    <scope>NUCLEOTIDE SEQUENCE</scope>
</reference>
<reference evidence="2" key="1">
    <citation type="submission" date="2002-03" db="EMBL/GenBank/DDBJ databases">
        <title>Oryza sativa nipponbare(GA3) genomic DNA, chromosome 2, PAC clone:P0463G12.</title>
        <authorList>
            <person name="Sasaki T."/>
            <person name="Matsumoto T."/>
            <person name="Yamamoto K."/>
        </authorList>
    </citation>
    <scope>NUCLEOTIDE SEQUENCE</scope>
</reference>
<dbReference type="EMBL" id="AP006844">
    <property type="protein sequence ID" value="BAD29686.1"/>
    <property type="molecule type" value="Genomic_DNA"/>
</dbReference>
<feature type="compositionally biased region" description="Polar residues" evidence="1">
    <location>
        <begin position="56"/>
        <end position="66"/>
    </location>
</feature>
<gene>
    <name evidence="3" type="ORF">OSJNBa0052K15.6</name>
    <name evidence="2" type="ORF">P0463G12.41</name>
</gene>
<dbReference type="EMBL" id="AP004875">
    <property type="protein sequence ID" value="BAD28218.1"/>
    <property type="molecule type" value="Genomic_DNA"/>
</dbReference>
<reference evidence="4" key="3">
    <citation type="journal article" date="2005" name="Nature">
        <title>The map-based sequence of the rice genome.</title>
        <authorList>
            <consortium name="International rice genome sequencing project (IRGSP)"/>
            <person name="Matsumoto T."/>
            <person name="Wu J."/>
            <person name="Kanamori H."/>
            <person name="Katayose Y."/>
            <person name="Fujisawa M."/>
            <person name="Namiki N."/>
            <person name="Mizuno H."/>
            <person name="Yamamoto K."/>
            <person name="Antonio B.A."/>
            <person name="Baba T."/>
            <person name="Sakata K."/>
            <person name="Nagamura Y."/>
            <person name="Aoki H."/>
            <person name="Arikawa K."/>
            <person name="Arita K."/>
            <person name="Bito T."/>
            <person name="Chiden Y."/>
            <person name="Fujitsuka N."/>
            <person name="Fukunaka R."/>
            <person name="Hamada M."/>
            <person name="Harada C."/>
            <person name="Hayashi A."/>
            <person name="Hijishita S."/>
            <person name="Honda M."/>
            <person name="Hosokawa S."/>
            <person name="Ichikawa Y."/>
            <person name="Idonuma A."/>
            <person name="Iijima M."/>
            <person name="Ikeda M."/>
            <person name="Ikeno M."/>
            <person name="Ito K."/>
            <person name="Ito S."/>
            <person name="Ito T."/>
            <person name="Ito Y."/>
            <person name="Ito Y."/>
            <person name="Iwabuchi A."/>
            <person name="Kamiya K."/>
            <person name="Karasawa W."/>
            <person name="Kurita K."/>
            <person name="Katagiri S."/>
            <person name="Kikuta A."/>
            <person name="Kobayashi H."/>
            <person name="Kobayashi N."/>
            <person name="Machita K."/>
            <person name="Maehara T."/>
            <person name="Masukawa M."/>
            <person name="Mizubayashi T."/>
            <person name="Mukai Y."/>
            <person name="Nagasaki H."/>
            <person name="Nagata Y."/>
            <person name="Naito S."/>
            <person name="Nakashima M."/>
            <person name="Nakama Y."/>
            <person name="Nakamichi Y."/>
            <person name="Nakamura M."/>
            <person name="Meguro A."/>
            <person name="Negishi M."/>
            <person name="Ohta I."/>
            <person name="Ohta T."/>
            <person name="Okamoto M."/>
            <person name="Ono N."/>
            <person name="Saji S."/>
            <person name="Sakaguchi M."/>
            <person name="Sakai K."/>
            <person name="Shibata M."/>
            <person name="Shimokawa T."/>
            <person name="Song J."/>
            <person name="Takazaki Y."/>
            <person name="Terasawa K."/>
            <person name="Tsugane M."/>
            <person name="Tsuji K."/>
            <person name="Ueda S."/>
            <person name="Waki K."/>
            <person name="Yamagata H."/>
            <person name="Yamamoto M."/>
            <person name="Yamamoto S."/>
            <person name="Yamane H."/>
            <person name="Yoshiki S."/>
            <person name="Yoshihara R."/>
            <person name="Yukawa K."/>
            <person name="Zhong H."/>
            <person name="Yano M."/>
            <person name="Yuan Q."/>
            <person name="Ouyang S."/>
            <person name="Liu J."/>
            <person name="Jones K.M."/>
            <person name="Gansberger K."/>
            <person name="Moffat K."/>
            <person name="Hill J."/>
            <person name="Bera J."/>
            <person name="Fadrosh D."/>
            <person name="Jin S."/>
            <person name="Johri S."/>
            <person name="Kim M."/>
            <person name="Overton L."/>
            <person name="Reardon M."/>
            <person name="Tsitrin T."/>
            <person name="Vuong H."/>
            <person name="Weaver B."/>
            <person name="Ciecko A."/>
            <person name="Tallon L."/>
            <person name="Jackson J."/>
            <person name="Pai G."/>
            <person name="Aken S.V."/>
            <person name="Utterback T."/>
            <person name="Reidmuller S."/>
            <person name="Feldblyum T."/>
            <person name="Hsiao J."/>
            <person name="Zismann V."/>
            <person name="Iobst S."/>
            <person name="de Vazeille A.R."/>
            <person name="Buell C.R."/>
            <person name="Ying K."/>
            <person name="Li Y."/>
            <person name="Lu T."/>
            <person name="Huang Y."/>
            <person name="Zhao Q."/>
            <person name="Feng Q."/>
            <person name="Zhang L."/>
            <person name="Zhu J."/>
            <person name="Weng Q."/>
            <person name="Mu J."/>
            <person name="Lu Y."/>
            <person name="Fan D."/>
            <person name="Liu Y."/>
            <person name="Guan J."/>
            <person name="Zhang Y."/>
            <person name="Yu S."/>
            <person name="Liu X."/>
            <person name="Zhang Y."/>
            <person name="Hong G."/>
            <person name="Han B."/>
            <person name="Choisne N."/>
            <person name="Demange N."/>
            <person name="Orjeda G."/>
            <person name="Samain S."/>
            <person name="Cattolico L."/>
            <person name="Pelletier E."/>
            <person name="Couloux A."/>
            <person name="Segurens B."/>
            <person name="Wincker P."/>
            <person name="D'Hont A."/>
            <person name="Scarpelli C."/>
            <person name="Weissenbach J."/>
            <person name="Salanoubat M."/>
            <person name="Quetier F."/>
            <person name="Yu Y."/>
            <person name="Kim H.R."/>
            <person name="Rambo T."/>
            <person name="Currie J."/>
            <person name="Collura K."/>
            <person name="Luo M."/>
            <person name="Yang T."/>
            <person name="Ammiraju J.S.S."/>
            <person name="Engler F."/>
            <person name="Soderlund C."/>
            <person name="Wing R.A."/>
            <person name="Palmer L.E."/>
            <person name="de la Bastide M."/>
            <person name="Spiegel L."/>
            <person name="Nascimento L."/>
            <person name="Zutavern T."/>
            <person name="O'Shaughnessy A."/>
            <person name="Dike S."/>
            <person name="Dedhia N."/>
            <person name="Preston R."/>
            <person name="Balija V."/>
            <person name="McCombie W.R."/>
            <person name="Chow T."/>
            <person name="Chen H."/>
            <person name="Chung M."/>
            <person name="Chen C."/>
            <person name="Shaw J."/>
            <person name="Wu H."/>
            <person name="Hsiao K."/>
            <person name="Chao Y."/>
            <person name="Chu M."/>
            <person name="Cheng C."/>
            <person name="Hour A."/>
            <person name="Lee P."/>
            <person name="Lin S."/>
            <person name="Lin Y."/>
            <person name="Liou J."/>
            <person name="Liu S."/>
            <person name="Hsing Y."/>
            <person name="Raghuvanshi S."/>
            <person name="Mohanty A."/>
            <person name="Bharti A.K."/>
            <person name="Gaur A."/>
            <person name="Gupta V."/>
            <person name="Kumar D."/>
            <person name="Ravi V."/>
            <person name="Vij S."/>
            <person name="Kapur A."/>
            <person name="Khurana P."/>
            <person name="Khurana P."/>
            <person name="Khurana J.P."/>
            <person name="Tyagi A.K."/>
            <person name="Gaikwad K."/>
            <person name="Singh A."/>
            <person name="Dalal V."/>
            <person name="Srivastava S."/>
            <person name="Dixit A."/>
            <person name="Pal A.K."/>
            <person name="Ghazi I.A."/>
            <person name="Yadav M."/>
            <person name="Pandit A."/>
            <person name="Bhargava A."/>
            <person name="Sureshbabu K."/>
            <person name="Batra K."/>
            <person name="Sharma T.R."/>
            <person name="Mohapatra T."/>
            <person name="Singh N.K."/>
            <person name="Messing J."/>
            <person name="Nelson A.B."/>
            <person name="Fuks G."/>
            <person name="Kavchok S."/>
            <person name="Keizer G."/>
            <person name="Linton E."/>
            <person name="Llaca V."/>
            <person name="Song R."/>
            <person name="Tanyolac B."/>
            <person name="Young S."/>
            <person name="Ho-Il K."/>
            <person name="Hahn J.H."/>
            <person name="Sangsakoo G."/>
            <person name="Vanavichit A."/>
            <person name="de Mattos Luiz.A.T."/>
            <person name="Zimmer P.D."/>
            <person name="Malone G."/>
            <person name="Dellagostin O."/>
            <person name="de Oliveira A.C."/>
            <person name="Bevan M."/>
            <person name="Bancroft I."/>
            <person name="Minx P."/>
            <person name="Cordum H."/>
            <person name="Wilson R."/>
            <person name="Cheng Z."/>
            <person name="Jin W."/>
            <person name="Jiang J."/>
            <person name="Leong S.A."/>
            <person name="Iwama H."/>
            <person name="Gojobori T."/>
            <person name="Itoh T."/>
            <person name="Niimura Y."/>
            <person name="Fujii Y."/>
            <person name="Habara T."/>
            <person name="Sakai H."/>
            <person name="Sato Y."/>
            <person name="Wilson G."/>
            <person name="Kumar K."/>
            <person name="McCouch S."/>
            <person name="Juretic N."/>
            <person name="Hoen D."/>
            <person name="Wright S."/>
            <person name="Bruskiewich R."/>
            <person name="Bureau T."/>
            <person name="Miyao A."/>
            <person name="Hirochika H."/>
            <person name="Nishikawa T."/>
            <person name="Kadowaki K."/>
            <person name="Sugiura M."/>
            <person name="Burr B."/>
            <person name="Sasaki T."/>
        </authorList>
    </citation>
    <scope>NUCLEOTIDE SEQUENCE [LARGE SCALE GENOMIC DNA]</scope>
    <source>
        <strain evidence="4">cv. Nipponbare</strain>
    </source>
</reference>
<feature type="region of interest" description="Disordered" evidence="1">
    <location>
        <begin position="52"/>
        <end position="73"/>
    </location>
</feature>
<name>Q6EN49_ORYSJ</name>
<evidence type="ECO:0000313" key="3">
    <source>
        <dbReference type="EMBL" id="BAD29686.1"/>
    </source>
</evidence>